<dbReference type="InterPro" id="IPR045584">
    <property type="entry name" value="Pilin-like"/>
</dbReference>
<dbReference type="InterPro" id="IPR012902">
    <property type="entry name" value="N_methyl_site"/>
</dbReference>
<dbReference type="SUPFAM" id="SSF54523">
    <property type="entry name" value="Pili subunits"/>
    <property type="match status" value="1"/>
</dbReference>
<evidence type="ECO:0000256" key="1">
    <source>
        <dbReference type="SAM" id="Phobius"/>
    </source>
</evidence>
<dbReference type="Gene3D" id="3.30.700.10">
    <property type="entry name" value="Glycoprotein, Type 4 Pilin"/>
    <property type="match status" value="1"/>
</dbReference>
<dbReference type="NCBIfam" id="TIGR02532">
    <property type="entry name" value="IV_pilin_GFxxxE"/>
    <property type="match status" value="1"/>
</dbReference>
<proteinExistence type="predicted"/>
<dbReference type="STRING" id="1188252.A1QC_05410"/>
<evidence type="ECO:0000313" key="2">
    <source>
        <dbReference type="EMBL" id="OEF28470.1"/>
    </source>
</evidence>
<keyword evidence="1" id="KW-0812">Transmembrane</keyword>
<accession>A0A1E5E562</accession>
<dbReference type="EMBL" id="AJYK02000020">
    <property type="protein sequence ID" value="OEF28470.1"/>
    <property type="molecule type" value="Genomic_DNA"/>
</dbReference>
<evidence type="ECO:0000313" key="3">
    <source>
        <dbReference type="Proteomes" id="UP000094070"/>
    </source>
</evidence>
<keyword evidence="3" id="KW-1185">Reference proteome</keyword>
<keyword evidence="1" id="KW-0472">Membrane</keyword>
<feature type="transmembrane region" description="Helical" evidence="1">
    <location>
        <begin position="20"/>
        <end position="39"/>
    </location>
</feature>
<comment type="caution">
    <text evidence="2">The sequence shown here is derived from an EMBL/GenBank/DDBJ whole genome shotgun (WGS) entry which is preliminary data.</text>
</comment>
<evidence type="ECO:0008006" key="4">
    <source>
        <dbReference type="Google" id="ProtNLM"/>
    </source>
</evidence>
<reference evidence="2 3" key="1">
    <citation type="journal article" date="2012" name="Science">
        <title>Ecological populations of bacteria act as socially cohesive units of antibiotic production and resistance.</title>
        <authorList>
            <person name="Cordero O.X."/>
            <person name="Wildschutte H."/>
            <person name="Kirkup B."/>
            <person name="Proehl S."/>
            <person name="Ngo L."/>
            <person name="Hussain F."/>
            <person name="Le Roux F."/>
            <person name="Mincer T."/>
            <person name="Polz M.F."/>
        </authorList>
    </citation>
    <scope>NUCLEOTIDE SEQUENCE [LARGE SCALE GENOMIC DNA]</scope>
    <source>
        <strain evidence="2 3">1S-45</strain>
    </source>
</reference>
<dbReference type="Pfam" id="PF07963">
    <property type="entry name" value="N_methyl"/>
    <property type="match status" value="1"/>
</dbReference>
<dbReference type="Proteomes" id="UP000094070">
    <property type="component" value="Unassembled WGS sequence"/>
</dbReference>
<dbReference type="AlphaFoldDB" id="A0A1E5E562"/>
<gene>
    <name evidence="2" type="ORF">A1QC_05410</name>
</gene>
<protein>
    <recommendedName>
        <fullName evidence="4">MSHA biogenesis protein MshB</fullName>
    </recommendedName>
</protein>
<organism evidence="2 3">
    <name type="scientific">Vibrio rumoiensis 1S-45</name>
    <dbReference type="NCBI Taxonomy" id="1188252"/>
    <lineage>
        <taxon>Bacteria</taxon>
        <taxon>Pseudomonadati</taxon>
        <taxon>Pseudomonadota</taxon>
        <taxon>Gammaproteobacteria</taxon>
        <taxon>Vibrionales</taxon>
        <taxon>Vibrionaceae</taxon>
        <taxon>Vibrio</taxon>
    </lineage>
</organism>
<dbReference type="eggNOG" id="COG4968">
    <property type="taxonomic scope" value="Bacteria"/>
</dbReference>
<sequence length="196" mass="22006">MQRYRQNIMKKQCGFSLLELIIVIVVISLIAIIALPKYIHIVEEAKKSSVEGVAAGYSAAVISARSQWEVARRPKQLSGKYYYNHIELDGSQLWLTDRSASGFKQYIEGYPISVSSGSKGYTTSVSNEDCVRLMENLLQNPPLTQSVDVAEKDKNPDVRYLAKAQSNSCVYFQQEGANHSFTYEIKTGRVTVNLQQ</sequence>
<name>A0A1E5E562_9VIBR</name>
<keyword evidence="1" id="KW-1133">Transmembrane helix</keyword>